<dbReference type="InterPro" id="IPR004398">
    <property type="entry name" value="RNA_MeTrfase_RsmD"/>
</dbReference>
<dbReference type="Pfam" id="PF03602">
    <property type="entry name" value="Cons_hypoth95"/>
    <property type="match status" value="1"/>
</dbReference>
<keyword evidence="2" id="KW-0808">Transferase</keyword>
<evidence type="ECO:0000313" key="4">
    <source>
        <dbReference type="Proteomes" id="UP000823619"/>
    </source>
</evidence>
<keyword evidence="1 3" id="KW-0489">Methyltransferase</keyword>
<dbReference type="EMBL" id="JADIMO010000035">
    <property type="protein sequence ID" value="MBO8444675.1"/>
    <property type="molecule type" value="Genomic_DNA"/>
</dbReference>
<dbReference type="AlphaFoldDB" id="A0A9D9H871"/>
<dbReference type="Proteomes" id="UP000823619">
    <property type="component" value="Unassembled WGS sequence"/>
</dbReference>
<name>A0A9D9H871_9BACT</name>
<dbReference type="InterPro" id="IPR029063">
    <property type="entry name" value="SAM-dependent_MTases_sf"/>
</dbReference>
<dbReference type="PANTHER" id="PTHR43542:SF1">
    <property type="entry name" value="METHYLTRANSFERASE"/>
    <property type="match status" value="1"/>
</dbReference>
<dbReference type="PROSITE" id="PS00092">
    <property type="entry name" value="N6_MTASE"/>
    <property type="match status" value="1"/>
</dbReference>
<dbReference type="PANTHER" id="PTHR43542">
    <property type="entry name" value="METHYLTRANSFERASE"/>
    <property type="match status" value="1"/>
</dbReference>
<dbReference type="SUPFAM" id="SSF53335">
    <property type="entry name" value="S-adenosyl-L-methionine-dependent methyltransferases"/>
    <property type="match status" value="1"/>
</dbReference>
<gene>
    <name evidence="3" type="ORF">IAC23_03135</name>
</gene>
<dbReference type="GO" id="GO:0008168">
    <property type="term" value="F:methyltransferase activity"/>
    <property type="evidence" value="ECO:0007669"/>
    <property type="project" value="UniProtKB-KW"/>
</dbReference>
<reference evidence="3" key="2">
    <citation type="journal article" date="2021" name="PeerJ">
        <title>Extensive microbial diversity within the chicken gut microbiome revealed by metagenomics and culture.</title>
        <authorList>
            <person name="Gilroy R."/>
            <person name="Ravi A."/>
            <person name="Getino M."/>
            <person name="Pursley I."/>
            <person name="Horton D.L."/>
            <person name="Alikhan N.F."/>
            <person name="Baker D."/>
            <person name="Gharbi K."/>
            <person name="Hall N."/>
            <person name="Watson M."/>
            <person name="Adriaenssens E.M."/>
            <person name="Foster-Nyarko E."/>
            <person name="Jarju S."/>
            <person name="Secka A."/>
            <person name="Antonio M."/>
            <person name="Oren A."/>
            <person name="Chaudhuri R.R."/>
            <person name="La Ragione R."/>
            <person name="Hildebrand F."/>
            <person name="Pallen M.J."/>
        </authorList>
    </citation>
    <scope>NUCLEOTIDE SEQUENCE</scope>
    <source>
        <strain evidence="3">D5-748</strain>
    </source>
</reference>
<dbReference type="PIRSF" id="PIRSF004553">
    <property type="entry name" value="CHP00095"/>
    <property type="match status" value="1"/>
</dbReference>
<evidence type="ECO:0000313" key="3">
    <source>
        <dbReference type="EMBL" id="MBO8444675.1"/>
    </source>
</evidence>
<protein>
    <submittedName>
        <fullName evidence="3">RsmD family RNA methyltransferase</fullName>
    </submittedName>
</protein>
<organism evidence="3 4">
    <name type="scientific">Candidatus Cryptobacteroides merdavium</name>
    <dbReference type="NCBI Taxonomy" id="2840769"/>
    <lineage>
        <taxon>Bacteria</taxon>
        <taxon>Pseudomonadati</taxon>
        <taxon>Bacteroidota</taxon>
        <taxon>Bacteroidia</taxon>
        <taxon>Bacteroidales</taxon>
        <taxon>Candidatus Cryptobacteroides</taxon>
    </lineage>
</organism>
<evidence type="ECO:0000256" key="2">
    <source>
        <dbReference type="ARBA" id="ARBA00022679"/>
    </source>
</evidence>
<dbReference type="CDD" id="cd02440">
    <property type="entry name" value="AdoMet_MTases"/>
    <property type="match status" value="1"/>
</dbReference>
<sequence length="190" mass="20934">MRIIGGVLKGKAVNPPAGYKARPTTDFAREGLFNVLASKYEMDGLAVLDLFGGTGAISFEFASRGAGEVYCVEMVPQNAAFIKSQASRLGLGNVTVVRHNVFDFIQICRKSFDIVFADPPYALEGLDTLPDRVLSSEMLFPGGYFILEHPSGYSFGTHPYFVKEKKYGNVHFSFFEKADPLQIQHHGLSQ</sequence>
<accession>A0A9D9H871</accession>
<proteinExistence type="predicted"/>
<dbReference type="Gene3D" id="3.40.50.150">
    <property type="entry name" value="Vaccinia Virus protein VP39"/>
    <property type="match status" value="1"/>
</dbReference>
<dbReference type="GO" id="GO:0003676">
    <property type="term" value="F:nucleic acid binding"/>
    <property type="evidence" value="ECO:0007669"/>
    <property type="project" value="InterPro"/>
</dbReference>
<dbReference type="InterPro" id="IPR002052">
    <property type="entry name" value="DNA_methylase_N6_adenine_CS"/>
</dbReference>
<dbReference type="GO" id="GO:0031167">
    <property type="term" value="P:rRNA methylation"/>
    <property type="evidence" value="ECO:0007669"/>
    <property type="project" value="InterPro"/>
</dbReference>
<reference evidence="3" key="1">
    <citation type="submission" date="2020-10" db="EMBL/GenBank/DDBJ databases">
        <authorList>
            <person name="Gilroy R."/>
        </authorList>
    </citation>
    <scope>NUCLEOTIDE SEQUENCE</scope>
    <source>
        <strain evidence="3">D5-748</strain>
    </source>
</reference>
<comment type="caution">
    <text evidence="3">The sequence shown here is derived from an EMBL/GenBank/DDBJ whole genome shotgun (WGS) entry which is preliminary data.</text>
</comment>
<evidence type="ECO:0000256" key="1">
    <source>
        <dbReference type="ARBA" id="ARBA00022603"/>
    </source>
</evidence>